<organism evidence="8 9">
    <name type="scientific">Tepidibacter formicigenes DSM 15518</name>
    <dbReference type="NCBI Taxonomy" id="1123349"/>
    <lineage>
        <taxon>Bacteria</taxon>
        <taxon>Bacillati</taxon>
        <taxon>Bacillota</taxon>
        <taxon>Clostridia</taxon>
        <taxon>Peptostreptococcales</taxon>
        <taxon>Peptostreptococcaceae</taxon>
        <taxon>Tepidibacter</taxon>
    </lineage>
</organism>
<feature type="transmembrane region" description="Helical" evidence="7">
    <location>
        <begin position="137"/>
        <end position="154"/>
    </location>
</feature>
<accession>A0A1M6MFH4</accession>
<feature type="transmembrane region" description="Helical" evidence="7">
    <location>
        <begin position="7"/>
        <end position="29"/>
    </location>
</feature>
<comment type="similarity">
    <text evidence="2">Belongs to the chromate ion transporter (CHR) (TC 2.A.51) family.</text>
</comment>
<evidence type="ECO:0000256" key="7">
    <source>
        <dbReference type="SAM" id="Phobius"/>
    </source>
</evidence>
<dbReference type="Proteomes" id="UP000242497">
    <property type="component" value="Unassembled WGS sequence"/>
</dbReference>
<dbReference type="InterPro" id="IPR003370">
    <property type="entry name" value="Chromate_transpt"/>
</dbReference>
<keyword evidence="9" id="KW-1185">Reference proteome</keyword>
<dbReference type="PANTHER" id="PTHR43663">
    <property type="entry name" value="CHROMATE TRANSPORT PROTEIN-RELATED"/>
    <property type="match status" value="1"/>
</dbReference>
<dbReference type="STRING" id="1123349.SAMN02744037_00922"/>
<keyword evidence="5 7" id="KW-1133">Transmembrane helix</keyword>
<reference evidence="9" key="1">
    <citation type="submission" date="2016-11" db="EMBL/GenBank/DDBJ databases">
        <authorList>
            <person name="Varghese N."/>
            <person name="Submissions S."/>
        </authorList>
    </citation>
    <scope>NUCLEOTIDE SEQUENCE [LARGE SCALE GENOMIC DNA]</scope>
    <source>
        <strain evidence="9">DSM 15518</strain>
    </source>
</reference>
<keyword evidence="3" id="KW-1003">Cell membrane</keyword>
<feature type="transmembrane region" description="Helical" evidence="7">
    <location>
        <begin position="74"/>
        <end position="98"/>
    </location>
</feature>
<evidence type="ECO:0000313" key="9">
    <source>
        <dbReference type="Proteomes" id="UP000242497"/>
    </source>
</evidence>
<name>A0A1M6MFH4_9FIRM</name>
<keyword evidence="4 7" id="KW-0812">Transmembrane</keyword>
<keyword evidence="6 7" id="KW-0472">Membrane</keyword>
<evidence type="ECO:0000313" key="8">
    <source>
        <dbReference type="EMBL" id="SHJ82215.1"/>
    </source>
</evidence>
<evidence type="ECO:0000256" key="3">
    <source>
        <dbReference type="ARBA" id="ARBA00022475"/>
    </source>
</evidence>
<evidence type="ECO:0000256" key="6">
    <source>
        <dbReference type="ARBA" id="ARBA00023136"/>
    </source>
</evidence>
<dbReference type="RefSeq" id="WP_072887716.1">
    <property type="nucleotide sequence ID" value="NZ_FRAE01000015.1"/>
</dbReference>
<dbReference type="InterPro" id="IPR052518">
    <property type="entry name" value="CHR_Transporter"/>
</dbReference>
<proteinExistence type="inferred from homology"/>
<gene>
    <name evidence="8" type="ORF">SAMN02744037_00922</name>
</gene>
<evidence type="ECO:0000256" key="5">
    <source>
        <dbReference type="ARBA" id="ARBA00022989"/>
    </source>
</evidence>
<dbReference type="PANTHER" id="PTHR43663:SF1">
    <property type="entry name" value="CHROMATE TRANSPORTER"/>
    <property type="match status" value="1"/>
</dbReference>
<dbReference type="EMBL" id="FRAE01000015">
    <property type="protein sequence ID" value="SHJ82215.1"/>
    <property type="molecule type" value="Genomic_DNA"/>
</dbReference>
<evidence type="ECO:0000256" key="4">
    <source>
        <dbReference type="ARBA" id="ARBA00022692"/>
    </source>
</evidence>
<sequence>MYKILDLFKIFIAFFKIGAFSFGGGYAMLPFIEREIIKSKGWLTYKEFLDVLAISQASPGPIAINSATFIGYKYYYILGSIFATLGVITFSTISMNIVSPALEKYKNNKYLLKVLKYLRPITIGFILSSAYSTFNKSIFDLYSFIIFLLSFALLNSKKIHPIIIIIGFGLIGTILKGA</sequence>
<evidence type="ECO:0000256" key="2">
    <source>
        <dbReference type="ARBA" id="ARBA00005262"/>
    </source>
</evidence>
<evidence type="ECO:0000256" key="1">
    <source>
        <dbReference type="ARBA" id="ARBA00004651"/>
    </source>
</evidence>
<dbReference type="Pfam" id="PF02417">
    <property type="entry name" value="Chromate_transp"/>
    <property type="match status" value="1"/>
</dbReference>
<dbReference type="AlphaFoldDB" id="A0A1M6MFH4"/>
<protein>
    <submittedName>
        <fullName evidence="8">Chromate transporter</fullName>
    </submittedName>
</protein>
<comment type="subcellular location">
    <subcellularLocation>
        <location evidence="1">Cell membrane</location>
        <topology evidence="1">Multi-pass membrane protein</topology>
    </subcellularLocation>
</comment>
<dbReference type="GO" id="GO:0005886">
    <property type="term" value="C:plasma membrane"/>
    <property type="evidence" value="ECO:0007669"/>
    <property type="project" value="UniProtKB-SubCell"/>
</dbReference>
<dbReference type="GO" id="GO:0015109">
    <property type="term" value="F:chromate transmembrane transporter activity"/>
    <property type="evidence" value="ECO:0007669"/>
    <property type="project" value="InterPro"/>
</dbReference>
<feature type="transmembrane region" description="Helical" evidence="7">
    <location>
        <begin position="159"/>
        <end position="175"/>
    </location>
</feature>